<gene>
    <name evidence="1" type="ORF">A6A03_03905</name>
</gene>
<reference evidence="1 2" key="1">
    <citation type="submission" date="2016-04" db="EMBL/GenBank/DDBJ databases">
        <title>Chloroflexus islandicus sp. nov., a thermophilic filamentous anoxygenic phototrophic bacterium from geyser Strokkur (Iceland).</title>
        <authorList>
            <person name="Gaisin V.A."/>
            <person name="Kalashnikov A.M."/>
            <person name="Sukhacheva M.V."/>
            <person name="Grouzdev D.S."/>
            <person name="Ivanov T.M."/>
            <person name="Kuznetsov B."/>
            <person name="Gorlenko V.M."/>
        </authorList>
    </citation>
    <scope>NUCLEOTIDE SEQUENCE [LARGE SCALE GENOMIC DNA]</scope>
    <source>
        <strain evidence="2">isl-2</strain>
    </source>
</reference>
<evidence type="ECO:0000313" key="2">
    <source>
        <dbReference type="Proteomes" id="UP000078287"/>
    </source>
</evidence>
<protein>
    <recommendedName>
        <fullName evidence="3">Colicin D immunity protein domain-containing protein</fullName>
    </recommendedName>
</protein>
<keyword evidence="2" id="KW-1185">Reference proteome</keyword>
<dbReference type="STRING" id="1707952.A6A03_03905"/>
<dbReference type="Proteomes" id="UP000078287">
    <property type="component" value="Unassembled WGS sequence"/>
</dbReference>
<evidence type="ECO:0000313" key="1">
    <source>
        <dbReference type="EMBL" id="OAN42870.1"/>
    </source>
</evidence>
<evidence type="ECO:0008006" key="3">
    <source>
        <dbReference type="Google" id="ProtNLM"/>
    </source>
</evidence>
<name>A0A178M3N9_9CHLR</name>
<comment type="caution">
    <text evidence="1">The sequence shown here is derived from an EMBL/GenBank/DDBJ whole genome shotgun (WGS) entry which is preliminary data.</text>
</comment>
<sequence>MDLTCDDLVAAIAEHLAGRISRGQLAAWAFDRFYELEQGELIVPLDEEAIIRDALDELMFADDEPFVLSERELRQLMDRLAQV</sequence>
<dbReference type="RefSeq" id="WP_066790393.1">
    <property type="nucleotide sequence ID" value="NZ_LWQS01000082.1"/>
</dbReference>
<dbReference type="OrthoDB" id="163717at2"/>
<organism evidence="1 2">
    <name type="scientific">Chloroflexus islandicus</name>
    <dbReference type="NCBI Taxonomy" id="1707952"/>
    <lineage>
        <taxon>Bacteria</taxon>
        <taxon>Bacillati</taxon>
        <taxon>Chloroflexota</taxon>
        <taxon>Chloroflexia</taxon>
        <taxon>Chloroflexales</taxon>
        <taxon>Chloroflexineae</taxon>
        <taxon>Chloroflexaceae</taxon>
        <taxon>Chloroflexus</taxon>
    </lineage>
</organism>
<dbReference type="AlphaFoldDB" id="A0A178M3N9"/>
<dbReference type="EMBL" id="LWQS01000082">
    <property type="protein sequence ID" value="OAN42870.1"/>
    <property type="molecule type" value="Genomic_DNA"/>
</dbReference>
<proteinExistence type="predicted"/>
<accession>A0A178M3N9</accession>